<dbReference type="EMBL" id="BKCJ011279623">
    <property type="protein sequence ID" value="GFD14463.1"/>
    <property type="molecule type" value="Genomic_DNA"/>
</dbReference>
<feature type="non-terminal residue" evidence="2">
    <location>
        <position position="207"/>
    </location>
</feature>
<protein>
    <submittedName>
        <fullName evidence="2">Uncharacterized protein</fullName>
    </submittedName>
</protein>
<dbReference type="AlphaFoldDB" id="A0A699TX94"/>
<sequence length="207" mass="21589">GHLPQQKLLGVRPARHRQGYGATDAVQVQSIGRGAEAGEVGACRGRGTIDGVGPAEGDGDLGRQHDIVEHRRGLHPARGIVAPGKNQALRSAGQAGRQLQSGAPESRLEVNLGQHRGAGGGRQGARHRRKRGRRYLHQQVVKRAFAAGFPVEAQLNGALAGRQCDIAVQVRYRRSRGSVGISSAAIVADVGGFGARRGGAVAAGRAH</sequence>
<reference evidence="2" key="1">
    <citation type="journal article" date="2019" name="Sci. Rep.">
        <title>Draft genome of Tanacetum cinerariifolium, the natural source of mosquito coil.</title>
        <authorList>
            <person name="Yamashiro T."/>
            <person name="Shiraishi A."/>
            <person name="Satake H."/>
            <person name="Nakayama K."/>
        </authorList>
    </citation>
    <scope>NUCLEOTIDE SEQUENCE</scope>
</reference>
<evidence type="ECO:0000256" key="1">
    <source>
        <dbReference type="SAM" id="MobiDB-lite"/>
    </source>
</evidence>
<gene>
    <name evidence="2" type="ORF">Tci_886432</name>
</gene>
<proteinExistence type="predicted"/>
<feature type="non-terminal residue" evidence="2">
    <location>
        <position position="1"/>
    </location>
</feature>
<name>A0A699TX94_TANCI</name>
<evidence type="ECO:0000313" key="2">
    <source>
        <dbReference type="EMBL" id="GFD14463.1"/>
    </source>
</evidence>
<comment type="caution">
    <text evidence="2">The sequence shown here is derived from an EMBL/GenBank/DDBJ whole genome shotgun (WGS) entry which is preliminary data.</text>
</comment>
<organism evidence="2">
    <name type="scientific">Tanacetum cinerariifolium</name>
    <name type="common">Dalmatian daisy</name>
    <name type="synonym">Chrysanthemum cinerariifolium</name>
    <dbReference type="NCBI Taxonomy" id="118510"/>
    <lineage>
        <taxon>Eukaryota</taxon>
        <taxon>Viridiplantae</taxon>
        <taxon>Streptophyta</taxon>
        <taxon>Embryophyta</taxon>
        <taxon>Tracheophyta</taxon>
        <taxon>Spermatophyta</taxon>
        <taxon>Magnoliopsida</taxon>
        <taxon>eudicotyledons</taxon>
        <taxon>Gunneridae</taxon>
        <taxon>Pentapetalae</taxon>
        <taxon>asterids</taxon>
        <taxon>campanulids</taxon>
        <taxon>Asterales</taxon>
        <taxon>Asteraceae</taxon>
        <taxon>Asteroideae</taxon>
        <taxon>Anthemideae</taxon>
        <taxon>Anthemidinae</taxon>
        <taxon>Tanacetum</taxon>
    </lineage>
</organism>
<accession>A0A699TX94</accession>
<feature type="region of interest" description="Disordered" evidence="1">
    <location>
        <begin position="113"/>
        <end position="132"/>
    </location>
</feature>